<evidence type="ECO:0000313" key="1">
    <source>
        <dbReference type="EMBL" id="CEK94491.1"/>
    </source>
</evidence>
<name>A0A0B7BQ76_9EUPU</name>
<sequence>QSSIRSPADFGLTIIQQTCCSNMTMYVLTYDKARTAIDTFGLDCTLSCLTHCKMHQVEKGSMRCDYKTVKKWLQENTYSNVFFKDDVTV</sequence>
<reference evidence="1" key="1">
    <citation type="submission" date="2014-12" db="EMBL/GenBank/DDBJ databases">
        <title>Insight into the proteome of Arion vulgaris.</title>
        <authorList>
            <person name="Aradska J."/>
            <person name="Bulat T."/>
            <person name="Smidak R."/>
            <person name="Sarate P."/>
            <person name="Gangsoo J."/>
            <person name="Sialana F."/>
            <person name="Bilban M."/>
            <person name="Lubec G."/>
        </authorList>
    </citation>
    <scope>NUCLEOTIDE SEQUENCE</scope>
    <source>
        <tissue evidence="1">Skin</tissue>
    </source>
</reference>
<dbReference type="EMBL" id="HACG01047626">
    <property type="protein sequence ID" value="CEK94491.1"/>
    <property type="molecule type" value="Transcribed_RNA"/>
</dbReference>
<protein>
    <submittedName>
        <fullName evidence="1">Uncharacterized protein</fullName>
    </submittedName>
</protein>
<organism evidence="1">
    <name type="scientific">Arion vulgaris</name>
    <dbReference type="NCBI Taxonomy" id="1028688"/>
    <lineage>
        <taxon>Eukaryota</taxon>
        <taxon>Metazoa</taxon>
        <taxon>Spiralia</taxon>
        <taxon>Lophotrochozoa</taxon>
        <taxon>Mollusca</taxon>
        <taxon>Gastropoda</taxon>
        <taxon>Heterobranchia</taxon>
        <taxon>Euthyneura</taxon>
        <taxon>Panpulmonata</taxon>
        <taxon>Eupulmonata</taxon>
        <taxon>Stylommatophora</taxon>
        <taxon>Helicina</taxon>
        <taxon>Arionoidea</taxon>
        <taxon>Arionidae</taxon>
        <taxon>Arion</taxon>
    </lineage>
</organism>
<dbReference type="AlphaFoldDB" id="A0A0B7BQ76"/>
<proteinExistence type="predicted"/>
<accession>A0A0B7BQ76</accession>
<feature type="non-terminal residue" evidence="1">
    <location>
        <position position="1"/>
    </location>
</feature>
<gene>
    <name evidence="1" type="primary">ORF201076</name>
</gene>